<protein>
    <recommendedName>
        <fullName evidence="3">EcsC protein family protein</fullName>
    </recommendedName>
</protein>
<sequence length="225" mass="23216">MTLPPAAAAVADALSGIRTEAWAAVIADPGHSPELLAVAATQAIGPRAKEWAERTRAAYPSATRDALARLAAAQFTRFGSVSSVFAAVAGSYAPIALLGAAAVTHAQLALHVAAAYGLDPTDRERAVDLLVLTRVHPDRADAEAALAAAEQHSYEHTALTDVAWRLGRMVAVQAGGWAAVRAVSRFLPGTSLLAATLASRGAARAMAARATVHYRALSRAEVGAR</sequence>
<name>A0A919JMQ7_9ACTN</name>
<accession>A0A919JMQ7</accession>
<dbReference type="EMBL" id="BOMQ01000036">
    <property type="protein sequence ID" value="GIE49614.1"/>
    <property type="molecule type" value="Genomic_DNA"/>
</dbReference>
<dbReference type="Proteomes" id="UP000647172">
    <property type="component" value="Unassembled WGS sequence"/>
</dbReference>
<evidence type="ECO:0008006" key="3">
    <source>
        <dbReference type="Google" id="ProtNLM"/>
    </source>
</evidence>
<dbReference type="RefSeq" id="WP_203769027.1">
    <property type="nucleotide sequence ID" value="NZ_BAAAYJ010000080.1"/>
</dbReference>
<organism evidence="1 2">
    <name type="scientific">Actinoplanes nipponensis</name>
    <dbReference type="NCBI Taxonomy" id="135950"/>
    <lineage>
        <taxon>Bacteria</taxon>
        <taxon>Bacillati</taxon>
        <taxon>Actinomycetota</taxon>
        <taxon>Actinomycetes</taxon>
        <taxon>Micromonosporales</taxon>
        <taxon>Micromonosporaceae</taxon>
        <taxon>Actinoplanes</taxon>
    </lineage>
</organism>
<dbReference type="AlphaFoldDB" id="A0A919JMQ7"/>
<gene>
    <name evidence="1" type="ORF">Ani05nite_31480</name>
</gene>
<comment type="caution">
    <text evidence="1">The sequence shown here is derived from an EMBL/GenBank/DDBJ whole genome shotgun (WGS) entry which is preliminary data.</text>
</comment>
<evidence type="ECO:0000313" key="2">
    <source>
        <dbReference type="Proteomes" id="UP000647172"/>
    </source>
</evidence>
<proteinExistence type="predicted"/>
<evidence type="ECO:0000313" key="1">
    <source>
        <dbReference type="EMBL" id="GIE49614.1"/>
    </source>
</evidence>
<reference evidence="1" key="1">
    <citation type="submission" date="2021-01" db="EMBL/GenBank/DDBJ databases">
        <title>Whole genome shotgun sequence of Actinoplanes nipponensis NBRC 14063.</title>
        <authorList>
            <person name="Komaki H."/>
            <person name="Tamura T."/>
        </authorList>
    </citation>
    <scope>NUCLEOTIDE SEQUENCE</scope>
    <source>
        <strain evidence="1">NBRC 14063</strain>
    </source>
</reference>
<keyword evidence="2" id="KW-1185">Reference proteome</keyword>